<evidence type="ECO:0000256" key="3">
    <source>
        <dbReference type="ARBA" id="ARBA00022729"/>
    </source>
</evidence>
<gene>
    <name evidence="7" type="ORF">EZS26_004032</name>
</gene>
<dbReference type="EMBL" id="SNRX01000217">
    <property type="protein sequence ID" value="KAA6299831.1"/>
    <property type="molecule type" value="Genomic_DNA"/>
</dbReference>
<dbReference type="AlphaFoldDB" id="A0A5M8NRR1"/>
<dbReference type="InterPro" id="IPR011990">
    <property type="entry name" value="TPR-like_helical_dom_sf"/>
</dbReference>
<proteinExistence type="inferred from homology"/>
<dbReference type="GO" id="GO:0009279">
    <property type="term" value="C:cell outer membrane"/>
    <property type="evidence" value="ECO:0007669"/>
    <property type="project" value="UniProtKB-SubCell"/>
</dbReference>
<dbReference type="Gene3D" id="1.25.40.390">
    <property type="match status" value="1"/>
</dbReference>
<evidence type="ECO:0000313" key="8">
    <source>
        <dbReference type="Proteomes" id="UP000324575"/>
    </source>
</evidence>
<comment type="similarity">
    <text evidence="2">Belongs to the SusD family.</text>
</comment>
<reference evidence="7 8" key="1">
    <citation type="submission" date="2019-03" db="EMBL/GenBank/DDBJ databases">
        <title>Single cell metagenomics reveals metabolic interactions within the superorganism composed of flagellate Streblomastix strix and complex community of Bacteroidetes bacteria on its surface.</title>
        <authorList>
            <person name="Treitli S.C."/>
            <person name="Kolisko M."/>
            <person name="Husnik F."/>
            <person name="Keeling P."/>
            <person name="Hampl V."/>
        </authorList>
    </citation>
    <scope>NUCLEOTIDE SEQUENCE [LARGE SCALE GENOMIC DNA]</scope>
    <source>
        <strain evidence="7">St1</strain>
    </source>
</reference>
<comment type="subcellular location">
    <subcellularLocation>
        <location evidence="1">Cell outer membrane</location>
    </subcellularLocation>
</comment>
<evidence type="ECO:0000313" key="7">
    <source>
        <dbReference type="EMBL" id="KAA6299831.1"/>
    </source>
</evidence>
<sequence length="101" mass="11786">MRERAQARPISETDVTIDYILDERARELYGEERRRQTLLRIGGDVYKNRMLAYGLNIADYPEYKNGEPWTGFLWPIPQSVINSNLDGVIEQNPGWDSEPEK</sequence>
<evidence type="ECO:0000256" key="5">
    <source>
        <dbReference type="ARBA" id="ARBA00023237"/>
    </source>
</evidence>
<dbReference type="InterPro" id="IPR012944">
    <property type="entry name" value="SusD_RagB_dom"/>
</dbReference>
<evidence type="ECO:0000259" key="6">
    <source>
        <dbReference type="Pfam" id="PF07980"/>
    </source>
</evidence>
<accession>A0A5M8NRR1</accession>
<dbReference type="Pfam" id="PF07980">
    <property type="entry name" value="SusD_RagB"/>
    <property type="match status" value="1"/>
</dbReference>
<evidence type="ECO:0000256" key="2">
    <source>
        <dbReference type="ARBA" id="ARBA00006275"/>
    </source>
</evidence>
<name>A0A5M8NRR1_9BACT</name>
<dbReference type="Proteomes" id="UP000324575">
    <property type="component" value="Unassembled WGS sequence"/>
</dbReference>
<comment type="caution">
    <text evidence="7">The sequence shown here is derived from an EMBL/GenBank/DDBJ whole genome shotgun (WGS) entry which is preliminary data.</text>
</comment>
<keyword evidence="3" id="KW-0732">Signal</keyword>
<feature type="domain" description="RagB/SusD" evidence="6">
    <location>
        <begin position="2"/>
        <end position="95"/>
    </location>
</feature>
<evidence type="ECO:0000256" key="1">
    <source>
        <dbReference type="ARBA" id="ARBA00004442"/>
    </source>
</evidence>
<keyword evidence="5" id="KW-0998">Cell outer membrane</keyword>
<organism evidence="7 8">
    <name type="scientific">Candidatus Ordinivivax streblomastigis</name>
    <dbReference type="NCBI Taxonomy" id="2540710"/>
    <lineage>
        <taxon>Bacteria</taxon>
        <taxon>Pseudomonadati</taxon>
        <taxon>Bacteroidota</taxon>
        <taxon>Bacteroidia</taxon>
        <taxon>Bacteroidales</taxon>
        <taxon>Candidatus Ordinivivax</taxon>
    </lineage>
</organism>
<evidence type="ECO:0000256" key="4">
    <source>
        <dbReference type="ARBA" id="ARBA00023136"/>
    </source>
</evidence>
<dbReference type="SUPFAM" id="SSF48452">
    <property type="entry name" value="TPR-like"/>
    <property type="match status" value="1"/>
</dbReference>
<keyword evidence="4" id="KW-0472">Membrane</keyword>
<protein>
    <recommendedName>
        <fullName evidence="6">RagB/SusD domain-containing protein</fullName>
    </recommendedName>
</protein>